<keyword evidence="1" id="KW-0812">Transmembrane</keyword>
<dbReference type="Proteomes" id="UP000176944">
    <property type="component" value="Chromosome"/>
</dbReference>
<keyword evidence="1" id="KW-1133">Transmembrane helix</keyword>
<dbReference type="EMBL" id="CP017708">
    <property type="protein sequence ID" value="AOY82530.1"/>
    <property type="molecule type" value="Genomic_DNA"/>
</dbReference>
<evidence type="ECO:0000313" key="3">
    <source>
        <dbReference type="Proteomes" id="UP000176944"/>
    </source>
</evidence>
<reference evidence="3" key="1">
    <citation type="submission" date="2016-10" db="EMBL/GenBank/DDBJ databases">
        <title>Comparative genomics uncovers the prolific and rare metabolic potential of the cyanobacterial genus Moorea.</title>
        <authorList>
            <person name="Leao T."/>
            <person name="Castelao G."/>
            <person name="Korobeynikov A."/>
            <person name="Monroe E.A."/>
            <person name="Podell S."/>
            <person name="Glukhov E."/>
            <person name="Allen E."/>
            <person name="Gerwick W.H."/>
            <person name="Gerwick L."/>
        </authorList>
    </citation>
    <scope>NUCLEOTIDE SEQUENCE [LARGE SCALE GENOMIC DNA]</scope>
    <source>
        <strain evidence="3">JHB</strain>
    </source>
</reference>
<feature type="transmembrane region" description="Helical" evidence="1">
    <location>
        <begin position="106"/>
        <end position="133"/>
    </location>
</feature>
<gene>
    <name evidence="2" type="ORF">BJP36_24060</name>
</gene>
<evidence type="ECO:0000313" key="2">
    <source>
        <dbReference type="EMBL" id="AOY82530.1"/>
    </source>
</evidence>
<protein>
    <submittedName>
        <fullName evidence="2">Uncharacterized protein</fullName>
    </submittedName>
</protein>
<name>A0A1D9G535_MOOP1</name>
<feature type="transmembrane region" description="Helical" evidence="1">
    <location>
        <begin position="21"/>
        <end position="43"/>
    </location>
</feature>
<organism evidence="2 3">
    <name type="scientific">Moorena producens (strain JHB)</name>
    <dbReference type="NCBI Taxonomy" id="1454205"/>
    <lineage>
        <taxon>Bacteria</taxon>
        <taxon>Bacillati</taxon>
        <taxon>Cyanobacteriota</taxon>
        <taxon>Cyanophyceae</taxon>
        <taxon>Coleofasciculales</taxon>
        <taxon>Coleofasciculaceae</taxon>
        <taxon>Moorena</taxon>
    </lineage>
</organism>
<dbReference type="AlphaFoldDB" id="A0A1D9G535"/>
<proteinExistence type="predicted"/>
<sequence length="146" mass="16719">MRNPKKQLTLLSLTHYMFGGFFGFYSLFILMLYIPFGLFMIGATDSIPADLSGELSEWFKLSRNVSSDLPGYLLVISGAILFILGEIFAFAIILSGYMLRKSQNYWFSFMIACLLCWFRPFGTIIGILTIVVLSRQSVKKLYPFKY</sequence>
<feature type="transmembrane region" description="Helical" evidence="1">
    <location>
        <begin position="71"/>
        <end position="94"/>
    </location>
</feature>
<keyword evidence="1" id="KW-0472">Membrane</keyword>
<evidence type="ECO:0000256" key="1">
    <source>
        <dbReference type="SAM" id="Phobius"/>
    </source>
</evidence>
<accession>A0A1D9G535</accession>